<gene>
    <name evidence="7" type="ORF">AU252_00890</name>
</gene>
<evidence type="ECO:0000256" key="3">
    <source>
        <dbReference type="ARBA" id="ARBA00022741"/>
    </source>
</evidence>
<dbReference type="SUPFAM" id="SSF52540">
    <property type="entry name" value="P-loop containing nucleoside triphosphate hydrolases"/>
    <property type="match status" value="1"/>
</dbReference>
<feature type="domain" description="ABC transporter" evidence="6">
    <location>
        <begin position="11"/>
        <end position="242"/>
    </location>
</feature>
<reference evidence="7 8" key="1">
    <citation type="submission" date="2015-12" db="EMBL/GenBank/DDBJ databases">
        <authorList>
            <person name="Shamseldin A."/>
            <person name="Moawad H."/>
            <person name="Abd El-Rahim W.M."/>
            <person name="Sadowsky M.J."/>
        </authorList>
    </citation>
    <scope>NUCLEOTIDE SEQUENCE [LARGE SCALE GENOMIC DNA]</scope>
    <source>
        <strain evidence="7 8">Ar51</strain>
    </source>
</reference>
<dbReference type="PROSITE" id="PS00211">
    <property type="entry name" value="ABC_TRANSPORTER_1"/>
    <property type="match status" value="1"/>
</dbReference>
<dbReference type="Gene3D" id="3.40.50.300">
    <property type="entry name" value="P-loop containing nucleotide triphosphate hydrolases"/>
    <property type="match status" value="1"/>
</dbReference>
<dbReference type="EMBL" id="CP013747">
    <property type="protein sequence ID" value="ALV39895.1"/>
    <property type="molecule type" value="Genomic_DNA"/>
</dbReference>
<accession>A0A0U3FLX1</accession>
<dbReference type="STRING" id="121292.AU252_00890"/>
<dbReference type="SMART" id="SM00382">
    <property type="entry name" value="AAA"/>
    <property type="match status" value="1"/>
</dbReference>
<name>A0A0U3FLX1_9MICC</name>
<dbReference type="PANTHER" id="PTHR43820">
    <property type="entry name" value="HIGH-AFFINITY BRANCHED-CHAIN AMINO ACID TRANSPORT ATP-BINDING PROTEIN LIVF"/>
    <property type="match status" value="1"/>
</dbReference>
<dbReference type="AlphaFoldDB" id="A0A0U3FLX1"/>
<evidence type="ECO:0000256" key="4">
    <source>
        <dbReference type="ARBA" id="ARBA00022840"/>
    </source>
</evidence>
<dbReference type="GO" id="GO:0015807">
    <property type="term" value="P:L-amino acid transport"/>
    <property type="evidence" value="ECO:0007669"/>
    <property type="project" value="TreeGrafter"/>
</dbReference>
<comment type="similarity">
    <text evidence="1">Belongs to the ABC transporter superfamily.</text>
</comment>
<organism evidence="7">
    <name type="scientific">Pseudarthrobacter sulfonivorans</name>
    <dbReference type="NCBI Taxonomy" id="121292"/>
    <lineage>
        <taxon>Bacteria</taxon>
        <taxon>Bacillati</taxon>
        <taxon>Actinomycetota</taxon>
        <taxon>Actinomycetes</taxon>
        <taxon>Micrococcales</taxon>
        <taxon>Micrococcaceae</taxon>
        <taxon>Pseudarthrobacter</taxon>
    </lineage>
</organism>
<dbReference type="RefSeq" id="WP_058929111.1">
    <property type="nucleotide sequence ID" value="NZ_CP013747.1"/>
</dbReference>
<dbReference type="PANTHER" id="PTHR43820:SF4">
    <property type="entry name" value="HIGH-AFFINITY BRANCHED-CHAIN AMINO ACID TRANSPORT ATP-BINDING PROTEIN LIVF"/>
    <property type="match status" value="1"/>
</dbReference>
<dbReference type="InterPro" id="IPR052156">
    <property type="entry name" value="BCAA_Transport_ATP-bd_LivF"/>
</dbReference>
<evidence type="ECO:0000256" key="5">
    <source>
        <dbReference type="ARBA" id="ARBA00022970"/>
    </source>
</evidence>
<dbReference type="GO" id="GO:0005524">
    <property type="term" value="F:ATP binding"/>
    <property type="evidence" value="ECO:0007669"/>
    <property type="project" value="UniProtKB-KW"/>
</dbReference>
<dbReference type="KEGG" id="psul:AU252_00890"/>
<dbReference type="GO" id="GO:0016887">
    <property type="term" value="F:ATP hydrolysis activity"/>
    <property type="evidence" value="ECO:0007669"/>
    <property type="project" value="InterPro"/>
</dbReference>
<evidence type="ECO:0000256" key="2">
    <source>
        <dbReference type="ARBA" id="ARBA00022448"/>
    </source>
</evidence>
<evidence type="ECO:0000256" key="1">
    <source>
        <dbReference type="ARBA" id="ARBA00005417"/>
    </source>
</evidence>
<dbReference type="InterPro" id="IPR017871">
    <property type="entry name" value="ABC_transporter-like_CS"/>
</dbReference>
<proteinExistence type="inferred from homology"/>
<dbReference type="InterPro" id="IPR003439">
    <property type="entry name" value="ABC_transporter-like_ATP-bd"/>
</dbReference>
<evidence type="ECO:0000313" key="7">
    <source>
        <dbReference type="EMBL" id="ALV39895.1"/>
    </source>
</evidence>
<keyword evidence="2" id="KW-0813">Transport</keyword>
<protein>
    <recommendedName>
        <fullName evidence="6">ABC transporter domain-containing protein</fullName>
    </recommendedName>
</protein>
<evidence type="ECO:0000259" key="6">
    <source>
        <dbReference type="PROSITE" id="PS50893"/>
    </source>
</evidence>
<sequence length="247" mass="26545">MREQIKSHEALAVDRMSAYYGQAVAVRDVSFSVPVGASVGILGPNGAGKTTLLLALAGHLPITGSYSFNGVKRRQHRPSTLRRRGVALVPQTHAVIAEMTIERNLRAAWSTGTKDTSFANAMGEVLELFPALRGRAAELAGNLSGGQRQMLAVGRGLISRPRVLMLDEPTAGLSPKLVNELVEALITLRGSGLTVLLVEQNFSAAQRACDRLHVLRDGTIRWSGAAEDLDRQTAGVLYTGEPNNERK</sequence>
<keyword evidence="5" id="KW-0029">Amino-acid transport</keyword>
<dbReference type="CDD" id="cd03224">
    <property type="entry name" value="ABC_TM1139_LivF_branched"/>
    <property type="match status" value="1"/>
</dbReference>
<keyword evidence="3" id="KW-0547">Nucleotide-binding</keyword>
<dbReference type="GO" id="GO:0015658">
    <property type="term" value="F:branched-chain amino acid transmembrane transporter activity"/>
    <property type="evidence" value="ECO:0007669"/>
    <property type="project" value="TreeGrafter"/>
</dbReference>
<dbReference type="Pfam" id="PF00005">
    <property type="entry name" value="ABC_tran"/>
    <property type="match status" value="1"/>
</dbReference>
<dbReference type="InterPro" id="IPR003593">
    <property type="entry name" value="AAA+_ATPase"/>
</dbReference>
<dbReference type="Proteomes" id="UP000065151">
    <property type="component" value="Chromosome"/>
</dbReference>
<dbReference type="PROSITE" id="PS50893">
    <property type="entry name" value="ABC_TRANSPORTER_2"/>
    <property type="match status" value="1"/>
</dbReference>
<keyword evidence="4" id="KW-0067">ATP-binding</keyword>
<dbReference type="InterPro" id="IPR027417">
    <property type="entry name" value="P-loop_NTPase"/>
</dbReference>
<evidence type="ECO:0000313" key="8">
    <source>
        <dbReference type="Proteomes" id="UP000065151"/>
    </source>
</evidence>